<name>A0A0E0LBL5_ORYPU</name>
<evidence type="ECO:0000256" key="1">
    <source>
        <dbReference type="SAM" id="MobiDB-lite"/>
    </source>
</evidence>
<dbReference type="Gramene" id="OPUNC06G13740.1">
    <property type="protein sequence ID" value="OPUNC06G13740.1"/>
    <property type="gene ID" value="OPUNC06G13740"/>
</dbReference>
<feature type="compositionally biased region" description="Polar residues" evidence="1">
    <location>
        <begin position="174"/>
        <end position="183"/>
    </location>
</feature>
<accession>A0A0E0LBL5</accession>
<sequence length="204" mass="22517">MSGGSHLWLRIKDKHKMGMLDRIFFKEEMAFQGVTFAKPATLPTATLFYFGSFKFVANSSGQIDYVSSGVIGSVQVLRFAVGAEFRFGALDFTANKAGILRPMTTHAPSLAMASPATFGPSNFATIATKVAHFNNPTNHGRISAPPPRRSGHHGRSKRRQPQLPRELESRWADSLTSLYTSPTSRRKAPKTRRHHHTLHGVSSL</sequence>
<dbReference type="HOGENOM" id="CLU_116934_0_0_1"/>
<feature type="compositionally biased region" description="Basic residues" evidence="1">
    <location>
        <begin position="149"/>
        <end position="160"/>
    </location>
</feature>
<dbReference type="EnsemblPlants" id="OPUNC06G13740.1">
    <property type="protein sequence ID" value="OPUNC06G13740.1"/>
    <property type="gene ID" value="OPUNC06G13740"/>
</dbReference>
<reference evidence="2" key="2">
    <citation type="submission" date="2018-05" db="EMBL/GenBank/DDBJ databases">
        <title>OpunRS2 (Oryza punctata Reference Sequence Version 2).</title>
        <authorList>
            <person name="Zhang J."/>
            <person name="Kudrna D."/>
            <person name="Lee S."/>
            <person name="Talag J."/>
            <person name="Welchert J."/>
            <person name="Wing R.A."/>
        </authorList>
    </citation>
    <scope>NUCLEOTIDE SEQUENCE [LARGE SCALE GENOMIC DNA]</scope>
</reference>
<dbReference type="Proteomes" id="UP000026962">
    <property type="component" value="Chromosome 6"/>
</dbReference>
<keyword evidence="3" id="KW-1185">Reference proteome</keyword>
<dbReference type="AlphaFoldDB" id="A0A0E0LBL5"/>
<reference evidence="2" key="1">
    <citation type="submission" date="2015-04" db="UniProtKB">
        <authorList>
            <consortium name="EnsemblPlants"/>
        </authorList>
    </citation>
    <scope>IDENTIFICATION</scope>
</reference>
<feature type="compositionally biased region" description="Basic residues" evidence="1">
    <location>
        <begin position="184"/>
        <end position="198"/>
    </location>
</feature>
<protein>
    <submittedName>
        <fullName evidence="2">Uncharacterized protein</fullName>
    </submittedName>
</protein>
<proteinExistence type="predicted"/>
<organism evidence="2">
    <name type="scientific">Oryza punctata</name>
    <name type="common">Red rice</name>
    <dbReference type="NCBI Taxonomy" id="4537"/>
    <lineage>
        <taxon>Eukaryota</taxon>
        <taxon>Viridiplantae</taxon>
        <taxon>Streptophyta</taxon>
        <taxon>Embryophyta</taxon>
        <taxon>Tracheophyta</taxon>
        <taxon>Spermatophyta</taxon>
        <taxon>Magnoliopsida</taxon>
        <taxon>Liliopsida</taxon>
        <taxon>Poales</taxon>
        <taxon>Poaceae</taxon>
        <taxon>BOP clade</taxon>
        <taxon>Oryzoideae</taxon>
        <taxon>Oryzeae</taxon>
        <taxon>Oryzinae</taxon>
        <taxon>Oryza</taxon>
    </lineage>
</organism>
<feature type="region of interest" description="Disordered" evidence="1">
    <location>
        <begin position="134"/>
        <end position="204"/>
    </location>
</feature>
<evidence type="ECO:0000313" key="2">
    <source>
        <dbReference type="EnsemblPlants" id="OPUNC06G13740.1"/>
    </source>
</evidence>
<evidence type="ECO:0000313" key="3">
    <source>
        <dbReference type="Proteomes" id="UP000026962"/>
    </source>
</evidence>